<organism evidence="1 2">
    <name type="scientific">Thelephora ganbajun</name>
    <name type="common">Ganba fungus</name>
    <dbReference type="NCBI Taxonomy" id="370292"/>
    <lineage>
        <taxon>Eukaryota</taxon>
        <taxon>Fungi</taxon>
        <taxon>Dikarya</taxon>
        <taxon>Basidiomycota</taxon>
        <taxon>Agaricomycotina</taxon>
        <taxon>Agaricomycetes</taxon>
        <taxon>Thelephorales</taxon>
        <taxon>Thelephoraceae</taxon>
        <taxon>Thelephora</taxon>
    </lineage>
</organism>
<proteinExistence type="predicted"/>
<evidence type="ECO:0000313" key="2">
    <source>
        <dbReference type="Proteomes" id="UP000886501"/>
    </source>
</evidence>
<comment type="caution">
    <text evidence="1">The sequence shown here is derived from an EMBL/GenBank/DDBJ whole genome shotgun (WGS) entry which is preliminary data.</text>
</comment>
<reference evidence="1" key="1">
    <citation type="submission" date="2019-10" db="EMBL/GenBank/DDBJ databases">
        <authorList>
            <consortium name="DOE Joint Genome Institute"/>
            <person name="Kuo A."/>
            <person name="Miyauchi S."/>
            <person name="Kiss E."/>
            <person name="Drula E."/>
            <person name="Kohler A."/>
            <person name="Sanchez-Garcia M."/>
            <person name="Andreopoulos B."/>
            <person name="Barry K.W."/>
            <person name="Bonito G."/>
            <person name="Buee M."/>
            <person name="Carver A."/>
            <person name="Chen C."/>
            <person name="Cichocki N."/>
            <person name="Clum A."/>
            <person name="Culley D."/>
            <person name="Crous P.W."/>
            <person name="Fauchery L."/>
            <person name="Girlanda M."/>
            <person name="Hayes R."/>
            <person name="Keri Z."/>
            <person name="Labutti K."/>
            <person name="Lipzen A."/>
            <person name="Lombard V."/>
            <person name="Magnuson J."/>
            <person name="Maillard F."/>
            <person name="Morin E."/>
            <person name="Murat C."/>
            <person name="Nolan M."/>
            <person name="Ohm R."/>
            <person name="Pangilinan J."/>
            <person name="Pereira M."/>
            <person name="Perotto S."/>
            <person name="Peter M."/>
            <person name="Riley R."/>
            <person name="Sitrit Y."/>
            <person name="Stielow B."/>
            <person name="Szollosi G."/>
            <person name="Zifcakova L."/>
            <person name="Stursova M."/>
            <person name="Spatafora J.W."/>
            <person name="Tedersoo L."/>
            <person name="Vaario L.-M."/>
            <person name="Yamada A."/>
            <person name="Yan M."/>
            <person name="Wang P."/>
            <person name="Xu J."/>
            <person name="Bruns T."/>
            <person name="Baldrian P."/>
            <person name="Vilgalys R."/>
            <person name="Henrissat B."/>
            <person name="Grigoriev I.V."/>
            <person name="Hibbett D."/>
            <person name="Nagy L.G."/>
            <person name="Martin F.M."/>
        </authorList>
    </citation>
    <scope>NUCLEOTIDE SEQUENCE</scope>
    <source>
        <strain evidence="1">P2</strain>
    </source>
</reference>
<evidence type="ECO:0000313" key="1">
    <source>
        <dbReference type="EMBL" id="KAF9646073.1"/>
    </source>
</evidence>
<sequence length="643" mass="74142">MSSRLQPRRSVKTVMNYYEDAQESEDDYDYDDGRGHSAPNPQRGKSKPEHSGSEAKQTRRRSGRLSKLPAMPLDVMYEIFSLLHPRDLLRMSWTTKAFRGVLTDRSSKLIWKMSLASVDELPPCPRDLAEPAYAALLFGPYCSGCAKPRSSVVWEFRRRFCKPCLADAVIDYFGAWNIIGNKGLHATLKQIRVHGIGEFMPRIFMKVAHHGRNIYYLKEDIERFADEALKMQSSGRDLLDLVNRCESSREARSNHVSRMEAWERLQAQDKKEELKEAKFQRLYSVLEKLFEEGWGDELSENLGSYCGLDEVTGVGISKPLTEKGWAEIKAPVLAFMESRKARRVSQEQRERLNARVATLRVSIFAYKRSLHPTDDFIPLVSDVCWVPDILDTILNGDDESFVTLVEGLPDRLPQLSTEIYRRRAEQITSILPWEGAMLESLELATAWFTCWLCNVALRHQEVFKHLCFRTCPPEVTRPQMQLLEFTGNPWASPMEKLLFAEGISKAIRKVVLTCGGDPDKMTCHELDDIPCRIAWFQGVLSLQVIDWRQLVRKLQVLDKEKGKGKDVDKLEWRVLKPDELSEFRQCETPSEKKHHSVQVVTNADYYREVRNRRDVDFYREPQPADEGDKEKIADVMVDEVVEE</sequence>
<dbReference type="EMBL" id="MU118068">
    <property type="protein sequence ID" value="KAF9646073.1"/>
    <property type="molecule type" value="Genomic_DNA"/>
</dbReference>
<dbReference type="Proteomes" id="UP000886501">
    <property type="component" value="Unassembled WGS sequence"/>
</dbReference>
<protein>
    <submittedName>
        <fullName evidence="1">Uncharacterized protein</fullName>
    </submittedName>
</protein>
<gene>
    <name evidence="1" type="ORF">BDM02DRAFT_3189139</name>
</gene>
<name>A0ACB6Z9W3_THEGA</name>
<reference evidence="1" key="2">
    <citation type="journal article" date="2020" name="Nat. Commun.">
        <title>Large-scale genome sequencing of mycorrhizal fungi provides insights into the early evolution of symbiotic traits.</title>
        <authorList>
            <person name="Miyauchi S."/>
            <person name="Kiss E."/>
            <person name="Kuo A."/>
            <person name="Drula E."/>
            <person name="Kohler A."/>
            <person name="Sanchez-Garcia M."/>
            <person name="Morin E."/>
            <person name="Andreopoulos B."/>
            <person name="Barry K.W."/>
            <person name="Bonito G."/>
            <person name="Buee M."/>
            <person name="Carver A."/>
            <person name="Chen C."/>
            <person name="Cichocki N."/>
            <person name="Clum A."/>
            <person name="Culley D."/>
            <person name="Crous P.W."/>
            <person name="Fauchery L."/>
            <person name="Girlanda M."/>
            <person name="Hayes R.D."/>
            <person name="Keri Z."/>
            <person name="LaButti K."/>
            <person name="Lipzen A."/>
            <person name="Lombard V."/>
            <person name="Magnuson J."/>
            <person name="Maillard F."/>
            <person name="Murat C."/>
            <person name="Nolan M."/>
            <person name="Ohm R.A."/>
            <person name="Pangilinan J."/>
            <person name="Pereira M.F."/>
            <person name="Perotto S."/>
            <person name="Peter M."/>
            <person name="Pfister S."/>
            <person name="Riley R."/>
            <person name="Sitrit Y."/>
            <person name="Stielow J.B."/>
            <person name="Szollosi G."/>
            <person name="Zifcakova L."/>
            <person name="Stursova M."/>
            <person name="Spatafora J.W."/>
            <person name="Tedersoo L."/>
            <person name="Vaario L.M."/>
            <person name="Yamada A."/>
            <person name="Yan M."/>
            <person name="Wang P."/>
            <person name="Xu J."/>
            <person name="Bruns T."/>
            <person name="Baldrian P."/>
            <person name="Vilgalys R."/>
            <person name="Dunand C."/>
            <person name="Henrissat B."/>
            <person name="Grigoriev I.V."/>
            <person name="Hibbett D."/>
            <person name="Nagy L.G."/>
            <person name="Martin F.M."/>
        </authorList>
    </citation>
    <scope>NUCLEOTIDE SEQUENCE</scope>
    <source>
        <strain evidence="1">P2</strain>
    </source>
</reference>
<accession>A0ACB6Z9W3</accession>
<keyword evidence="2" id="KW-1185">Reference proteome</keyword>